<name>A0A6J5RHF8_9CAUD</name>
<reference evidence="1" key="1">
    <citation type="submission" date="2020-05" db="EMBL/GenBank/DDBJ databases">
        <authorList>
            <person name="Chiriac C."/>
            <person name="Salcher M."/>
            <person name="Ghai R."/>
            <person name="Kavagutti S V."/>
        </authorList>
    </citation>
    <scope>NUCLEOTIDE SEQUENCE</scope>
</reference>
<protein>
    <submittedName>
        <fullName evidence="1">Uncharacterized protein</fullName>
    </submittedName>
</protein>
<sequence length="83" mass="9497">MQRMGDFMDIKVEYLIEDLRESLYQLFEGDARSIPEICESAGVDNAGVYRFLKRSRDNLHATTVLSLADAMGYRVTFEKTSNP</sequence>
<proteinExistence type="predicted"/>
<evidence type="ECO:0000313" key="1">
    <source>
        <dbReference type="EMBL" id="CAB4191755.1"/>
    </source>
</evidence>
<organism evidence="1">
    <name type="scientific">uncultured Caudovirales phage</name>
    <dbReference type="NCBI Taxonomy" id="2100421"/>
    <lineage>
        <taxon>Viruses</taxon>
        <taxon>Duplodnaviria</taxon>
        <taxon>Heunggongvirae</taxon>
        <taxon>Uroviricota</taxon>
        <taxon>Caudoviricetes</taxon>
        <taxon>Peduoviridae</taxon>
        <taxon>Maltschvirus</taxon>
        <taxon>Maltschvirus maltsch</taxon>
    </lineage>
</organism>
<dbReference type="EMBL" id="LR797178">
    <property type="protein sequence ID" value="CAB4191755.1"/>
    <property type="molecule type" value="Genomic_DNA"/>
</dbReference>
<accession>A0A6J5RHF8</accession>
<gene>
    <name evidence="1" type="ORF">UFOVP1229_123</name>
</gene>